<dbReference type="AlphaFoldDB" id="A0A1I7YPZ9"/>
<name>A0A1I7YPZ9_9BILA</name>
<proteinExistence type="predicted"/>
<organism evidence="2 3">
    <name type="scientific">Steinernema glaseri</name>
    <dbReference type="NCBI Taxonomy" id="37863"/>
    <lineage>
        <taxon>Eukaryota</taxon>
        <taxon>Metazoa</taxon>
        <taxon>Ecdysozoa</taxon>
        <taxon>Nematoda</taxon>
        <taxon>Chromadorea</taxon>
        <taxon>Rhabditida</taxon>
        <taxon>Tylenchina</taxon>
        <taxon>Panagrolaimomorpha</taxon>
        <taxon>Strongyloidoidea</taxon>
        <taxon>Steinernematidae</taxon>
        <taxon>Steinernema</taxon>
    </lineage>
</organism>
<feature type="transmembrane region" description="Helical" evidence="1">
    <location>
        <begin position="129"/>
        <end position="148"/>
    </location>
</feature>
<feature type="transmembrane region" description="Helical" evidence="1">
    <location>
        <begin position="86"/>
        <end position="108"/>
    </location>
</feature>
<reference evidence="3" key="1">
    <citation type="submission" date="2016-11" db="UniProtKB">
        <authorList>
            <consortium name="WormBaseParasite"/>
        </authorList>
    </citation>
    <scope>IDENTIFICATION</scope>
</reference>
<keyword evidence="1" id="KW-0472">Membrane</keyword>
<evidence type="ECO:0000256" key="1">
    <source>
        <dbReference type="SAM" id="Phobius"/>
    </source>
</evidence>
<feature type="transmembrane region" description="Helical" evidence="1">
    <location>
        <begin position="12"/>
        <end position="30"/>
    </location>
</feature>
<evidence type="ECO:0000313" key="3">
    <source>
        <dbReference type="WBParaSite" id="L893_g18534.t1"/>
    </source>
</evidence>
<evidence type="ECO:0000313" key="2">
    <source>
        <dbReference type="Proteomes" id="UP000095287"/>
    </source>
</evidence>
<keyword evidence="2" id="KW-1185">Reference proteome</keyword>
<protein>
    <submittedName>
        <fullName evidence="3">Serpentine receptor class gamma</fullName>
    </submittedName>
</protein>
<keyword evidence="1" id="KW-0812">Transmembrane</keyword>
<dbReference type="Proteomes" id="UP000095287">
    <property type="component" value="Unplaced"/>
</dbReference>
<sequence length="151" mass="17474">MHGMEKKNMLNWNPIYVILGNIFLLLTYFVHKKPIQVIRFISRQKHVFKSAQLVALSVSFIVRVEMELSKKFLPKNSLEVRLIIDLSYNLPCLLGTVSLFVSYVACIHQLVTYRSQALSTQHFRRKKQVVSAVLFFTPITVVYLVNFGKPS</sequence>
<accession>A0A1I7YPZ9</accession>
<keyword evidence="1" id="KW-1133">Transmembrane helix</keyword>
<dbReference type="WBParaSite" id="L893_g18534.t1">
    <property type="protein sequence ID" value="L893_g18534.t1"/>
    <property type="gene ID" value="L893_g18534"/>
</dbReference>